<organism evidence="1 2">
    <name type="scientific">Candidatus Coatesbacteria bacterium RBG_13_66_14</name>
    <dbReference type="NCBI Taxonomy" id="1817816"/>
    <lineage>
        <taxon>Bacteria</taxon>
        <taxon>Candidatus Coatesiibacteriota</taxon>
    </lineage>
</organism>
<sequence>MAHPPSVDAVRRAAVEREPGLGALPGGLLTGLCRLALRPGPVNESAAEAVRRGRDLLGKPSGEKLPALTTLLAAELYGLPAGDIAPCDDPARGLAAYLLKNGARRVWLCRGQKLTLADGRRLADVLTESGLEAVPFGTTNRCLAGELAREWASGDGAVWAASGGFRLAGFVEHLGIGELAATARGKGGPAAVLLDDWLRPAPQLAGLPTFIIPAGGPGFAVGTEPGDAPPEDRLRHLFELLRKTLLGG</sequence>
<name>A0A1F5FEL1_9BACT</name>
<dbReference type="AlphaFoldDB" id="A0A1F5FEL1"/>
<dbReference type="STRING" id="1817816.A2Y64_01270"/>
<proteinExistence type="predicted"/>
<accession>A0A1F5FEL1</accession>
<evidence type="ECO:0000313" key="1">
    <source>
        <dbReference type="EMBL" id="OGD78125.1"/>
    </source>
</evidence>
<reference evidence="1 2" key="1">
    <citation type="journal article" date="2016" name="Nat. Commun.">
        <title>Thousands of microbial genomes shed light on interconnected biogeochemical processes in an aquifer system.</title>
        <authorList>
            <person name="Anantharaman K."/>
            <person name="Brown C.T."/>
            <person name="Hug L.A."/>
            <person name="Sharon I."/>
            <person name="Castelle C.J."/>
            <person name="Probst A.J."/>
            <person name="Thomas B.C."/>
            <person name="Singh A."/>
            <person name="Wilkins M.J."/>
            <person name="Karaoz U."/>
            <person name="Brodie E.L."/>
            <person name="Williams K.H."/>
            <person name="Hubbard S.S."/>
            <person name="Banfield J.F."/>
        </authorList>
    </citation>
    <scope>NUCLEOTIDE SEQUENCE [LARGE SCALE GENOMIC DNA]</scope>
</reference>
<evidence type="ECO:0000313" key="2">
    <source>
        <dbReference type="Proteomes" id="UP000177187"/>
    </source>
</evidence>
<dbReference type="Proteomes" id="UP000177187">
    <property type="component" value="Unassembled WGS sequence"/>
</dbReference>
<gene>
    <name evidence="1" type="ORF">A2Y64_01270</name>
</gene>
<comment type="caution">
    <text evidence="1">The sequence shown here is derived from an EMBL/GenBank/DDBJ whole genome shotgun (WGS) entry which is preliminary data.</text>
</comment>
<protein>
    <submittedName>
        <fullName evidence="1">Uncharacterized protein</fullName>
    </submittedName>
</protein>
<dbReference type="EMBL" id="MFAF01000048">
    <property type="protein sequence ID" value="OGD78125.1"/>
    <property type="molecule type" value="Genomic_DNA"/>
</dbReference>